<proteinExistence type="predicted"/>
<keyword evidence="2" id="KW-1133">Transmembrane helix</keyword>
<comment type="caution">
    <text evidence="4">The sequence shown here is derived from an EMBL/GenBank/DDBJ whole genome shotgun (WGS) entry which is preliminary data.</text>
</comment>
<evidence type="ECO:0000256" key="3">
    <source>
        <dbReference type="SAM" id="SignalP"/>
    </source>
</evidence>
<gene>
    <name evidence="4" type="ORF">TRAPUB_4111</name>
</gene>
<feature type="compositionally biased region" description="Basic and acidic residues" evidence="1">
    <location>
        <begin position="318"/>
        <end position="341"/>
    </location>
</feature>
<evidence type="ECO:0000256" key="1">
    <source>
        <dbReference type="SAM" id="MobiDB-lite"/>
    </source>
</evidence>
<feature type="chain" id="PRO_5012612027" evidence="3">
    <location>
        <begin position="29"/>
        <end position="341"/>
    </location>
</feature>
<reference evidence="4 5" key="1">
    <citation type="submission" date="2016-10" db="EMBL/GenBank/DDBJ databases">
        <title>Genome sequence of the basidiomycete white-rot fungus Trametes pubescens.</title>
        <authorList>
            <person name="Makela M.R."/>
            <person name="Granchi Z."/>
            <person name="Peng M."/>
            <person name="De Vries R.P."/>
            <person name="Grigoriev I."/>
            <person name="Riley R."/>
            <person name="Hilden K."/>
        </authorList>
    </citation>
    <scope>NUCLEOTIDE SEQUENCE [LARGE SCALE GENOMIC DNA]</scope>
    <source>
        <strain evidence="4 5">FBCC735</strain>
    </source>
</reference>
<sequence length="341" mass="37982">MLPALLLSPTLLLPLLAVLGLGPAPARAGDAQFGDGCNPDHQKLQEGTFQFQTDCDAMTFCFSGNSTCAHRGCRQDEFPFGYPKTAKLPDRCPKGQFCPDEQDLCQPLLAVGSACQFNRDDECEGPPNFKELEDTTGYGLNSNGSVCLNNICMGNCRVGLYCDAQQLVCVQGKAVGETCDADKECLSYNCLASGTCGDRADTPREVAKWVYVVVAICIFGGIVGTLIGLYFIHRKDRDQEREKRMQYWREQNAFRQNIMQMQETARNSLMDFNTPGTSPRSTMYGRDQQTEDSQAPMLHQASKSSALRYYVSDDGSQIDDRSDEDLMMRRREPQTHQGDRF</sequence>
<dbReference type="OMA" id="CMWANAT"/>
<organism evidence="4 5">
    <name type="scientific">Trametes pubescens</name>
    <name type="common">White-rot fungus</name>
    <dbReference type="NCBI Taxonomy" id="154538"/>
    <lineage>
        <taxon>Eukaryota</taxon>
        <taxon>Fungi</taxon>
        <taxon>Dikarya</taxon>
        <taxon>Basidiomycota</taxon>
        <taxon>Agaricomycotina</taxon>
        <taxon>Agaricomycetes</taxon>
        <taxon>Polyporales</taxon>
        <taxon>Polyporaceae</taxon>
        <taxon>Trametes</taxon>
    </lineage>
</organism>
<feature type="transmembrane region" description="Helical" evidence="2">
    <location>
        <begin position="209"/>
        <end position="232"/>
    </location>
</feature>
<dbReference type="AlphaFoldDB" id="A0A1M2VC01"/>
<keyword evidence="2" id="KW-0812">Transmembrane</keyword>
<feature type="signal peptide" evidence="3">
    <location>
        <begin position="1"/>
        <end position="28"/>
    </location>
</feature>
<accession>A0A1M2VC01</accession>
<name>A0A1M2VC01_TRAPU</name>
<dbReference type="EMBL" id="MNAD01001491">
    <property type="protein sequence ID" value="OJT05046.1"/>
    <property type="molecule type" value="Genomic_DNA"/>
</dbReference>
<dbReference type="STRING" id="154538.A0A1M2VC01"/>
<evidence type="ECO:0000313" key="5">
    <source>
        <dbReference type="Proteomes" id="UP000184267"/>
    </source>
</evidence>
<evidence type="ECO:0000256" key="2">
    <source>
        <dbReference type="SAM" id="Phobius"/>
    </source>
</evidence>
<keyword evidence="5" id="KW-1185">Reference proteome</keyword>
<feature type="region of interest" description="Disordered" evidence="1">
    <location>
        <begin position="312"/>
        <end position="341"/>
    </location>
</feature>
<dbReference type="Proteomes" id="UP000184267">
    <property type="component" value="Unassembled WGS sequence"/>
</dbReference>
<feature type="region of interest" description="Disordered" evidence="1">
    <location>
        <begin position="270"/>
        <end position="299"/>
    </location>
</feature>
<protein>
    <submittedName>
        <fullName evidence="4">Uncharacterized protein</fullName>
    </submittedName>
</protein>
<dbReference type="OrthoDB" id="195231at2759"/>
<feature type="compositionally biased region" description="Polar residues" evidence="1">
    <location>
        <begin position="270"/>
        <end position="281"/>
    </location>
</feature>
<evidence type="ECO:0000313" key="4">
    <source>
        <dbReference type="EMBL" id="OJT05046.1"/>
    </source>
</evidence>
<keyword evidence="2" id="KW-0472">Membrane</keyword>
<keyword evidence="3" id="KW-0732">Signal</keyword>